<sequence length="209" mass="23992">MPKQDATQEFVPIKEIRDGIVVMKDSSLRAVLMVSSVNFSLKSADEQMAIISQFQNFLNSLDFSVQIYIQSRRLDIRPYIAVMEERYKEQTNDLIKIQTKEYIEFIKNFTETVSIMSKNFFVTVPYTPTMMGTSKNPLNFGRNSSKSKSESDQDSFEEERSQIEQRVGVVEQGLSSMGLRVARLGTEETVELLYKIFNPGESEKPIQLN</sequence>
<comment type="caution">
    <text evidence="3">The sequence shown here is derived from an EMBL/GenBank/DDBJ whole genome shotgun (WGS) entry which is preliminary data.</text>
</comment>
<name>A0A1F5EQB0_9BACT</name>
<dbReference type="Proteomes" id="UP000185891">
    <property type="component" value="Unassembled WGS sequence"/>
</dbReference>
<gene>
    <name evidence="3" type="ORF">A3E89_00140</name>
</gene>
<feature type="domain" description="TraC-like" evidence="2">
    <location>
        <begin position="18"/>
        <end position="128"/>
    </location>
</feature>
<dbReference type="InterPro" id="IPR058596">
    <property type="entry name" value="TraC-like_dom"/>
</dbReference>
<evidence type="ECO:0000313" key="3">
    <source>
        <dbReference type="EMBL" id="OGD69579.1"/>
    </source>
</evidence>
<feature type="compositionally biased region" description="Polar residues" evidence="1">
    <location>
        <begin position="133"/>
        <end position="143"/>
    </location>
</feature>
<feature type="region of interest" description="Disordered" evidence="1">
    <location>
        <begin position="133"/>
        <end position="162"/>
    </location>
</feature>
<reference evidence="3 4" key="1">
    <citation type="journal article" date="2016" name="Nat. Commun.">
        <title>Thousands of microbial genomes shed light on interconnected biogeochemical processes in an aquifer system.</title>
        <authorList>
            <person name="Anantharaman K."/>
            <person name="Brown C.T."/>
            <person name="Hug L.A."/>
            <person name="Sharon I."/>
            <person name="Castelle C.J."/>
            <person name="Probst A.J."/>
            <person name="Thomas B.C."/>
            <person name="Singh A."/>
            <person name="Wilkins M.J."/>
            <person name="Karaoz U."/>
            <person name="Brodie E.L."/>
            <person name="Williams K.H."/>
            <person name="Hubbard S.S."/>
            <person name="Banfield J.F."/>
        </authorList>
    </citation>
    <scope>NUCLEOTIDE SEQUENCE [LARGE SCALE GENOMIC DNA]</scope>
</reference>
<dbReference type="AlphaFoldDB" id="A0A1F5EQB0"/>
<proteinExistence type="predicted"/>
<evidence type="ECO:0000313" key="4">
    <source>
        <dbReference type="Proteomes" id="UP000185891"/>
    </source>
</evidence>
<dbReference type="Pfam" id="PF26593">
    <property type="entry name" value="TraC-like"/>
    <property type="match status" value="1"/>
</dbReference>
<protein>
    <recommendedName>
        <fullName evidence="2">TraC-like domain-containing protein</fullName>
    </recommendedName>
</protein>
<accession>A0A1F5EQB0</accession>
<organism evidence="3 4">
    <name type="scientific">Candidatus Campbellbacteria bacterium RIFCSPHIGHO2_12_FULL_35_10</name>
    <dbReference type="NCBI Taxonomy" id="1797578"/>
    <lineage>
        <taxon>Bacteria</taxon>
        <taxon>Candidatus Campbelliibacteriota</taxon>
    </lineage>
</organism>
<evidence type="ECO:0000256" key="1">
    <source>
        <dbReference type="SAM" id="MobiDB-lite"/>
    </source>
</evidence>
<evidence type="ECO:0000259" key="2">
    <source>
        <dbReference type="Pfam" id="PF26593"/>
    </source>
</evidence>
<dbReference type="EMBL" id="MFAA01000006">
    <property type="protein sequence ID" value="OGD69579.1"/>
    <property type="molecule type" value="Genomic_DNA"/>
</dbReference>